<feature type="transmembrane region" description="Helical" evidence="8">
    <location>
        <begin position="57"/>
        <end position="79"/>
    </location>
</feature>
<keyword evidence="3" id="KW-0813">Transport</keyword>
<feature type="transmembrane region" description="Helical" evidence="8">
    <location>
        <begin position="85"/>
        <end position="106"/>
    </location>
</feature>
<keyword evidence="7 8" id="KW-0472">Membrane</keyword>
<feature type="transmembrane region" description="Helical" evidence="8">
    <location>
        <begin position="144"/>
        <end position="165"/>
    </location>
</feature>
<evidence type="ECO:0000256" key="5">
    <source>
        <dbReference type="ARBA" id="ARBA00022692"/>
    </source>
</evidence>
<keyword evidence="5 8" id="KW-0812">Transmembrane</keyword>
<dbReference type="Proteomes" id="UP001285263">
    <property type="component" value="Unassembled WGS sequence"/>
</dbReference>
<evidence type="ECO:0000256" key="6">
    <source>
        <dbReference type="ARBA" id="ARBA00022989"/>
    </source>
</evidence>
<dbReference type="Gene3D" id="1.20.1250.20">
    <property type="entry name" value="MFS general substrate transporter like domains"/>
    <property type="match status" value="1"/>
</dbReference>
<reference evidence="10 11" key="1">
    <citation type="submission" date="2023-11" db="EMBL/GenBank/DDBJ databases">
        <title>Paucibacter sp. nov., isolated from fresh soil in Korea.</title>
        <authorList>
            <person name="Le N.T.T."/>
        </authorList>
    </citation>
    <scope>NUCLEOTIDE SEQUENCE [LARGE SCALE GENOMIC DNA]</scope>
    <source>
        <strain evidence="10 11">R3-3</strain>
    </source>
</reference>
<dbReference type="EMBL" id="JAXCLA010000008">
    <property type="protein sequence ID" value="MDY0747705.1"/>
    <property type="molecule type" value="Genomic_DNA"/>
</dbReference>
<evidence type="ECO:0000256" key="8">
    <source>
        <dbReference type="SAM" id="Phobius"/>
    </source>
</evidence>
<dbReference type="PROSITE" id="PS50850">
    <property type="entry name" value="MFS"/>
    <property type="match status" value="1"/>
</dbReference>
<keyword evidence="4" id="KW-1003">Cell membrane</keyword>
<dbReference type="NCBIfam" id="TIGR00711">
    <property type="entry name" value="efflux_EmrB"/>
    <property type="match status" value="1"/>
</dbReference>
<dbReference type="Pfam" id="PF07690">
    <property type="entry name" value="MFS_1"/>
    <property type="match status" value="1"/>
</dbReference>
<dbReference type="Gene3D" id="1.20.1720.10">
    <property type="entry name" value="Multidrug resistance protein D"/>
    <property type="match status" value="1"/>
</dbReference>
<dbReference type="InterPro" id="IPR020846">
    <property type="entry name" value="MFS_dom"/>
</dbReference>
<accession>A0ABU5DPZ2</accession>
<evidence type="ECO:0000313" key="11">
    <source>
        <dbReference type="Proteomes" id="UP001285263"/>
    </source>
</evidence>
<sequence>MADPALPRSAAGDRSPWLIAVVVSLATFMEVLDSTIANVSLRHIAGGLGSSQDESTWILTSYLISNAIILPVSGWLSMLIGRKRFYMICVAIFTGSSLLCALAPSLPWMIGFRVLQGLGGGGLAPTEQSIFADSFPPEKRAAAFAMYGVTVVVAPAIGPVLGGWLTESWSWHWIFLINLPVGLVALTLIWFLVDEPPAVVQDTKDFRARFVPDWLGFVLVAMTFGALQVTLDRFDQDDGFASESILVFFTVTVFSGLALVWWERQHPQPVFDVRLFKVRSFAVANLLMFLLGFTLYSTTQIIPMLVQNLLHYDALEAGKCLALGGVTAAMVMPLAGVVSTRVPGKLLLVGAFVATAFAFFHTSTLNSEVSFRTLSLTRVYQSLPLPFLFVTLTTAGYVGVPPDKNSEASAIINLMRNLGGSVGVAAATTGMSWRTQVHHARLAEHVTPFDTLVQQALDHAHGSLAALQQAVQTQAQLMSYMDIFHLWAYVALAVAPFALLLKNPPKGAPVGH</sequence>
<evidence type="ECO:0000256" key="2">
    <source>
        <dbReference type="ARBA" id="ARBA00008537"/>
    </source>
</evidence>
<name>A0ABU5DPZ2_9BURK</name>
<comment type="caution">
    <text evidence="10">The sequence shown here is derived from an EMBL/GenBank/DDBJ whole genome shotgun (WGS) entry which is preliminary data.</text>
</comment>
<comment type="subcellular location">
    <subcellularLocation>
        <location evidence="1">Cell membrane</location>
        <topology evidence="1">Multi-pass membrane protein</topology>
    </subcellularLocation>
</comment>
<organism evidence="10 11">
    <name type="scientific">Roseateles agri</name>
    <dbReference type="NCBI Taxonomy" id="3098619"/>
    <lineage>
        <taxon>Bacteria</taxon>
        <taxon>Pseudomonadati</taxon>
        <taxon>Pseudomonadota</taxon>
        <taxon>Betaproteobacteria</taxon>
        <taxon>Burkholderiales</taxon>
        <taxon>Sphaerotilaceae</taxon>
        <taxon>Roseateles</taxon>
    </lineage>
</organism>
<proteinExistence type="inferred from homology"/>
<protein>
    <submittedName>
        <fullName evidence="10">DHA2 family efflux MFS transporter permease subunit</fullName>
    </submittedName>
</protein>
<feature type="transmembrane region" description="Helical" evidence="8">
    <location>
        <begin position="483"/>
        <end position="501"/>
    </location>
</feature>
<feature type="transmembrane region" description="Helical" evidence="8">
    <location>
        <begin position="283"/>
        <end position="306"/>
    </location>
</feature>
<dbReference type="CDD" id="cd17503">
    <property type="entry name" value="MFS_LmrB_MDR_like"/>
    <property type="match status" value="1"/>
</dbReference>
<evidence type="ECO:0000313" key="10">
    <source>
        <dbReference type="EMBL" id="MDY0747705.1"/>
    </source>
</evidence>
<dbReference type="PANTHER" id="PTHR42718">
    <property type="entry name" value="MAJOR FACILITATOR SUPERFAMILY MULTIDRUG TRANSPORTER MFSC"/>
    <property type="match status" value="1"/>
</dbReference>
<dbReference type="PANTHER" id="PTHR42718:SF9">
    <property type="entry name" value="MAJOR FACILITATOR SUPERFAMILY MULTIDRUG TRANSPORTER MFSC"/>
    <property type="match status" value="1"/>
</dbReference>
<feature type="transmembrane region" description="Helical" evidence="8">
    <location>
        <begin position="383"/>
        <end position="400"/>
    </location>
</feature>
<feature type="transmembrane region" description="Helical" evidence="8">
    <location>
        <begin position="243"/>
        <end position="262"/>
    </location>
</feature>
<feature type="domain" description="Major facilitator superfamily (MFS) profile" evidence="9">
    <location>
        <begin position="19"/>
        <end position="506"/>
    </location>
</feature>
<keyword evidence="11" id="KW-1185">Reference proteome</keyword>
<feature type="transmembrane region" description="Helical" evidence="8">
    <location>
        <begin position="321"/>
        <end position="339"/>
    </location>
</feature>
<evidence type="ECO:0000256" key="1">
    <source>
        <dbReference type="ARBA" id="ARBA00004651"/>
    </source>
</evidence>
<dbReference type="PRINTS" id="PR01036">
    <property type="entry name" value="TCRTETB"/>
</dbReference>
<feature type="transmembrane region" description="Helical" evidence="8">
    <location>
        <begin position="346"/>
        <end position="363"/>
    </location>
</feature>
<dbReference type="RefSeq" id="WP_320425660.1">
    <property type="nucleotide sequence ID" value="NZ_JAXCLA010000008.1"/>
</dbReference>
<feature type="transmembrane region" description="Helical" evidence="8">
    <location>
        <begin position="171"/>
        <end position="193"/>
    </location>
</feature>
<feature type="transmembrane region" description="Helical" evidence="8">
    <location>
        <begin position="17"/>
        <end position="36"/>
    </location>
</feature>
<comment type="similarity">
    <text evidence="2">Belongs to the major facilitator superfamily. EmrB family.</text>
</comment>
<dbReference type="InterPro" id="IPR011701">
    <property type="entry name" value="MFS"/>
</dbReference>
<evidence type="ECO:0000256" key="7">
    <source>
        <dbReference type="ARBA" id="ARBA00023136"/>
    </source>
</evidence>
<evidence type="ECO:0000256" key="4">
    <source>
        <dbReference type="ARBA" id="ARBA00022475"/>
    </source>
</evidence>
<keyword evidence="6 8" id="KW-1133">Transmembrane helix</keyword>
<dbReference type="InterPro" id="IPR004638">
    <property type="entry name" value="EmrB-like"/>
</dbReference>
<dbReference type="InterPro" id="IPR036259">
    <property type="entry name" value="MFS_trans_sf"/>
</dbReference>
<dbReference type="SUPFAM" id="SSF103473">
    <property type="entry name" value="MFS general substrate transporter"/>
    <property type="match status" value="1"/>
</dbReference>
<gene>
    <name evidence="10" type="ORF">SNE35_24595</name>
</gene>
<evidence type="ECO:0000259" key="9">
    <source>
        <dbReference type="PROSITE" id="PS50850"/>
    </source>
</evidence>
<evidence type="ECO:0000256" key="3">
    <source>
        <dbReference type="ARBA" id="ARBA00022448"/>
    </source>
</evidence>